<dbReference type="Proteomes" id="UP000657421">
    <property type="component" value="Unassembled WGS sequence"/>
</dbReference>
<protein>
    <recommendedName>
        <fullName evidence="3">DUF4241 domain-containing protein</fullName>
    </recommendedName>
</protein>
<evidence type="ECO:0000313" key="1">
    <source>
        <dbReference type="EMBL" id="MBC8573755.1"/>
    </source>
</evidence>
<reference evidence="1 2" key="1">
    <citation type="submission" date="2020-08" db="EMBL/GenBank/DDBJ databases">
        <title>Genome public.</title>
        <authorList>
            <person name="Liu C."/>
            <person name="Sun Q."/>
        </authorList>
    </citation>
    <scope>NUCLEOTIDE SEQUENCE [LARGE SCALE GENOMIC DNA]</scope>
    <source>
        <strain evidence="1 2">NSJ-46</strain>
    </source>
</reference>
<comment type="caution">
    <text evidence="1">The sequence shown here is derived from an EMBL/GenBank/DDBJ whole genome shotgun (WGS) entry which is preliminary data.</text>
</comment>
<evidence type="ECO:0000313" key="2">
    <source>
        <dbReference type="Proteomes" id="UP000657421"/>
    </source>
</evidence>
<gene>
    <name evidence="1" type="ORF">H8716_11775</name>
</gene>
<sequence length="247" mass="28489">MIPAITLSGNTIISVQAEEETNFSAENETDLQTLFNDAVEDAIIIEENEILPVISLAKGEEYSVCDEDGRILLYTFHKYPDSYPDGANVTLEWGNVWTFTGGELEDWYQENKESVTDWQTRMKELIGLRPDNESNYFTAMWANPEDIFRPAYVSDIETTEMTDSFSDDVSAEYKEWFDANIISSYFDGKYPWTRLGYTYDWADNGEDYGLSEFIIQKNSDVKVAYTVTLEEMLQKLEQNSWNPQTES</sequence>
<name>A0ABR7NBH8_9FIRM</name>
<evidence type="ECO:0008006" key="3">
    <source>
        <dbReference type="Google" id="ProtNLM"/>
    </source>
</evidence>
<dbReference type="EMBL" id="JACRSZ010000012">
    <property type="protein sequence ID" value="MBC8573755.1"/>
    <property type="molecule type" value="Genomic_DNA"/>
</dbReference>
<proteinExistence type="predicted"/>
<keyword evidence="2" id="KW-1185">Reference proteome</keyword>
<accession>A0ABR7NBH8</accession>
<organism evidence="1 2">
    <name type="scientific">Jingyaoa shaoxingensis</name>
    <dbReference type="NCBI Taxonomy" id="2763671"/>
    <lineage>
        <taxon>Bacteria</taxon>
        <taxon>Bacillati</taxon>
        <taxon>Bacillota</taxon>
        <taxon>Clostridia</taxon>
        <taxon>Lachnospirales</taxon>
        <taxon>Lachnospiraceae</taxon>
        <taxon>Jingyaoa</taxon>
    </lineage>
</organism>